<feature type="transmembrane region" description="Helical" evidence="1">
    <location>
        <begin position="88"/>
        <end position="114"/>
    </location>
</feature>
<evidence type="ECO:0000313" key="2">
    <source>
        <dbReference type="EMBL" id="OFI33270.1"/>
    </source>
</evidence>
<evidence type="ECO:0000256" key="1">
    <source>
        <dbReference type="SAM" id="Phobius"/>
    </source>
</evidence>
<dbReference type="OrthoDB" id="6331747at2"/>
<dbReference type="Proteomes" id="UP000176037">
    <property type="component" value="Unassembled WGS sequence"/>
</dbReference>
<comment type="caution">
    <text evidence="2">The sequence shown here is derived from an EMBL/GenBank/DDBJ whole genome shotgun (WGS) entry which is preliminary data.</text>
</comment>
<proteinExistence type="predicted"/>
<feature type="transmembrane region" description="Helical" evidence="1">
    <location>
        <begin position="15"/>
        <end position="38"/>
    </location>
</feature>
<accession>A0A1E8FBI4</accession>
<feature type="transmembrane region" description="Helical" evidence="1">
    <location>
        <begin position="44"/>
        <end position="67"/>
    </location>
</feature>
<dbReference type="RefSeq" id="WP_070177646.1">
    <property type="nucleotide sequence ID" value="NZ_BMJR01000002.1"/>
</dbReference>
<feature type="transmembrane region" description="Helical" evidence="1">
    <location>
        <begin position="120"/>
        <end position="143"/>
    </location>
</feature>
<sequence length="159" mass="17755">MENTVLITPETEQQYLTYTGKISVVFAVFLLATALSSLDTEETVVSWGLGLITLISAVSAFVISLKSMKFSKHTTRLGFWTLKFNDEYVDYVSALSLRTTCHVMLFGGLVLAYFGDDKWFIQLIAPLSLSSMIQILLSIALLTHGLLIMTKMREDEADE</sequence>
<dbReference type="AlphaFoldDB" id="A0A1E8FBI4"/>
<keyword evidence="1" id="KW-1133">Transmembrane helix</keyword>
<organism evidence="2 3">
    <name type="scientific">Alteromonas lipolytica</name>
    <dbReference type="NCBI Taxonomy" id="1856405"/>
    <lineage>
        <taxon>Bacteria</taxon>
        <taxon>Pseudomonadati</taxon>
        <taxon>Pseudomonadota</taxon>
        <taxon>Gammaproteobacteria</taxon>
        <taxon>Alteromonadales</taxon>
        <taxon>Alteromonadaceae</taxon>
        <taxon>Alteromonas/Salinimonas group</taxon>
        <taxon>Alteromonas</taxon>
    </lineage>
</organism>
<name>A0A1E8FBI4_9ALTE</name>
<protein>
    <submittedName>
        <fullName evidence="2">Uncharacterized protein</fullName>
    </submittedName>
</protein>
<gene>
    <name evidence="2" type="ORF">BFC17_03140</name>
</gene>
<dbReference type="EMBL" id="MJIC01000015">
    <property type="protein sequence ID" value="OFI33270.1"/>
    <property type="molecule type" value="Genomic_DNA"/>
</dbReference>
<keyword evidence="1" id="KW-0812">Transmembrane</keyword>
<dbReference type="STRING" id="1856405.BFC17_03140"/>
<keyword evidence="3" id="KW-1185">Reference proteome</keyword>
<reference evidence="2 3" key="1">
    <citation type="submission" date="2016-09" db="EMBL/GenBank/DDBJ databases">
        <title>Alteromonas lipolytica, a new species isolated from sea water.</title>
        <authorList>
            <person name="Wu Y.-H."/>
            <person name="Cheng H."/>
            <person name="Xu X.-W."/>
        </authorList>
    </citation>
    <scope>NUCLEOTIDE SEQUENCE [LARGE SCALE GENOMIC DNA]</scope>
    <source>
        <strain evidence="2 3">JW12</strain>
    </source>
</reference>
<keyword evidence="1" id="KW-0472">Membrane</keyword>
<evidence type="ECO:0000313" key="3">
    <source>
        <dbReference type="Proteomes" id="UP000176037"/>
    </source>
</evidence>